<dbReference type="InterPro" id="IPR024524">
    <property type="entry name" value="DUF3800"/>
</dbReference>
<dbReference type="AlphaFoldDB" id="A0AA43IX82"/>
<evidence type="ECO:0000313" key="1">
    <source>
        <dbReference type="EMBL" id="MDH4623810.1"/>
    </source>
</evidence>
<name>A0AA43IX82_PSESX</name>
<evidence type="ECO:0000313" key="2">
    <source>
        <dbReference type="Proteomes" id="UP001162155"/>
    </source>
</evidence>
<dbReference type="Proteomes" id="UP001162155">
    <property type="component" value="Unassembled WGS sequence"/>
</dbReference>
<sequence>MTKLFIFLDESGDLGWKFDLPYRDGGSSRYLTISALITSEHSVRLPGRVMRKLYDKFKWPTDKEKKWARMDGEERLEFARLAAKLCAGNAGSIQYVSITAKKENVMAHIRKDPNKLYNYMIGMLLLDHMARADEVIFTPDDRSIKVQSGNSLHDYLQTKLWMERGVATELKTIPCDSSKNLCVQFADMISGIAQGHYEDRNSEPLRLLSRHFRPFLIYNR</sequence>
<dbReference type="Pfam" id="PF12686">
    <property type="entry name" value="DUF3800"/>
    <property type="match status" value="1"/>
</dbReference>
<dbReference type="EMBL" id="JAFFRZ010000001">
    <property type="protein sequence ID" value="MDH4623810.1"/>
    <property type="molecule type" value="Genomic_DNA"/>
</dbReference>
<gene>
    <name evidence="1" type="ORF">JW322_19085</name>
</gene>
<organism evidence="1 2">
    <name type="scientific">Pseudomonas syringae pv. papulans</name>
    <dbReference type="NCBI Taxonomy" id="83963"/>
    <lineage>
        <taxon>Bacteria</taxon>
        <taxon>Pseudomonadati</taxon>
        <taxon>Pseudomonadota</taxon>
        <taxon>Gammaproteobacteria</taxon>
        <taxon>Pseudomonadales</taxon>
        <taxon>Pseudomonadaceae</taxon>
        <taxon>Pseudomonas</taxon>
        <taxon>Pseudomonas syringae</taxon>
    </lineage>
</organism>
<accession>A0AA43IX82</accession>
<dbReference type="RefSeq" id="WP_044309834.1">
    <property type="nucleotide sequence ID" value="NZ_JAFFRY010000026.1"/>
</dbReference>
<proteinExistence type="predicted"/>
<reference evidence="1" key="1">
    <citation type="submission" date="2021-02" db="EMBL/GenBank/DDBJ databases">
        <title>Genome analysis of blister spot of apple pathogen from New York area.</title>
        <authorList>
            <person name="Kandel P."/>
            <person name="Hockett K.L."/>
            <person name="Santander R."/>
            <person name="Acimovic S."/>
        </authorList>
    </citation>
    <scope>NUCLEOTIDE SEQUENCE</scope>
    <source>
        <strain evidence="1">PSP1</strain>
    </source>
</reference>
<comment type="caution">
    <text evidence="1">The sequence shown here is derived from an EMBL/GenBank/DDBJ whole genome shotgun (WGS) entry which is preliminary data.</text>
</comment>
<protein>
    <submittedName>
        <fullName evidence="1">DUF3800 domain-containing protein</fullName>
    </submittedName>
</protein>